<comment type="caution">
    <text evidence="7">The sequence shown here is derived from an EMBL/GenBank/DDBJ whole genome shotgun (WGS) entry which is preliminary data.</text>
</comment>
<evidence type="ECO:0000313" key="7">
    <source>
        <dbReference type="EMBL" id="PZF74385.1"/>
    </source>
</evidence>
<sequence>MQLEINDIQGLVIRGYSNLPAADFLILSITDGAAAKKWLADIQKDITPGHHKPKETAIHIAFSFEGLKQLGLDRKALDSFPMELEDGMTTRHKQQFLGDFGNSAPDNWEWGGRANEPVHMLLMIYAKDAETLNACTQTYMAGFSQNGLKLLQHLGTTVLYERKEHFGFRDGISQPTIKGLSRTDTNENCIEPGEFILGYPNGYNQFTPSPYVAAAMDHKNLLPQSSVNGMHDLGKNGTYLVFRQMKQDVSLFWKYMDKATQNTDGTNNEPAMIKLAAQMVGRWPNGTPIVVCPDGEMPHMQEDNNFDFRNSDPHGLKCPFASHIRRSNPKDSLDTDRKTSISVSNKHRILRRGRSYGPPLAETLKPVDCLNATKCDDDRGLHFICLGADIGRQFEFVQNAWINNPKFNGLYEERDAITGNHHNPQDPRTTGVFAVQHPGLRVRHTDIPEFVTIRGGAYFFMPGIKALQYLSSL</sequence>
<dbReference type="PROSITE" id="PS51404">
    <property type="entry name" value="DYP_PEROXIDASE"/>
    <property type="match status" value="1"/>
</dbReference>
<dbReference type="InterPro" id="IPR006314">
    <property type="entry name" value="Dyp_peroxidase"/>
</dbReference>
<feature type="region of interest" description="Disordered" evidence="6">
    <location>
        <begin position="320"/>
        <end position="342"/>
    </location>
</feature>
<evidence type="ECO:0000256" key="5">
    <source>
        <dbReference type="ARBA" id="ARBA00023004"/>
    </source>
</evidence>
<dbReference type="GO" id="GO:0004601">
    <property type="term" value="F:peroxidase activity"/>
    <property type="evidence" value="ECO:0007669"/>
    <property type="project" value="UniProtKB-KW"/>
</dbReference>
<evidence type="ECO:0000256" key="6">
    <source>
        <dbReference type="SAM" id="MobiDB-lite"/>
    </source>
</evidence>
<keyword evidence="4" id="KW-0560">Oxidoreductase</keyword>
<keyword evidence="8" id="KW-1185">Reference proteome</keyword>
<dbReference type="PANTHER" id="PTHR30521">
    <property type="entry name" value="DEFERROCHELATASE/PEROXIDASE"/>
    <property type="match status" value="1"/>
</dbReference>
<dbReference type="Proteomes" id="UP000248745">
    <property type="component" value="Unassembled WGS sequence"/>
</dbReference>
<evidence type="ECO:0000256" key="3">
    <source>
        <dbReference type="ARBA" id="ARBA00022723"/>
    </source>
</evidence>
<evidence type="ECO:0000256" key="1">
    <source>
        <dbReference type="ARBA" id="ARBA00001970"/>
    </source>
</evidence>
<dbReference type="InterPro" id="IPR011008">
    <property type="entry name" value="Dimeric_a/b-barrel"/>
</dbReference>
<evidence type="ECO:0000313" key="8">
    <source>
        <dbReference type="Proteomes" id="UP000248745"/>
    </source>
</evidence>
<reference evidence="7 8" key="1">
    <citation type="submission" date="2018-06" db="EMBL/GenBank/DDBJ databases">
        <title>Mucibacter soli gen. nov., sp. nov., a new member of the family Chitinophagaceae producing mucin.</title>
        <authorList>
            <person name="Kim M.-K."/>
            <person name="Park S."/>
            <person name="Kim T.-S."/>
            <person name="Joung Y."/>
            <person name="Han J.-H."/>
            <person name="Kim S.B."/>
        </authorList>
    </citation>
    <scope>NUCLEOTIDE SEQUENCE [LARGE SCALE GENOMIC DNA]</scope>
    <source>
        <strain evidence="7 8">R1-15</strain>
    </source>
</reference>
<proteinExistence type="predicted"/>
<organism evidence="7 8">
    <name type="scientific">Taibaiella soli</name>
    <dbReference type="NCBI Taxonomy" id="1649169"/>
    <lineage>
        <taxon>Bacteria</taxon>
        <taxon>Pseudomonadati</taxon>
        <taxon>Bacteroidota</taxon>
        <taxon>Chitinophagia</taxon>
        <taxon>Chitinophagales</taxon>
        <taxon>Chitinophagaceae</taxon>
        <taxon>Taibaiella</taxon>
    </lineage>
</organism>
<keyword evidence="3" id="KW-0479">Metal-binding</keyword>
<gene>
    <name evidence="7" type="ORF">DN068_02055</name>
</gene>
<evidence type="ECO:0000256" key="4">
    <source>
        <dbReference type="ARBA" id="ARBA00023002"/>
    </source>
</evidence>
<dbReference type="GO" id="GO:0046872">
    <property type="term" value="F:metal ion binding"/>
    <property type="evidence" value="ECO:0007669"/>
    <property type="project" value="UniProtKB-KW"/>
</dbReference>
<dbReference type="GO" id="GO:0020037">
    <property type="term" value="F:heme binding"/>
    <property type="evidence" value="ECO:0007669"/>
    <property type="project" value="InterPro"/>
</dbReference>
<dbReference type="GO" id="GO:0005829">
    <property type="term" value="C:cytosol"/>
    <property type="evidence" value="ECO:0007669"/>
    <property type="project" value="TreeGrafter"/>
</dbReference>
<feature type="compositionally biased region" description="Basic and acidic residues" evidence="6">
    <location>
        <begin position="328"/>
        <end position="339"/>
    </location>
</feature>
<accession>A0A2W2AFU6</accession>
<keyword evidence="2 7" id="KW-0575">Peroxidase</keyword>
<dbReference type="EMBL" id="QKTW01000003">
    <property type="protein sequence ID" value="PZF74385.1"/>
    <property type="molecule type" value="Genomic_DNA"/>
</dbReference>
<protein>
    <submittedName>
        <fullName evidence="7">Peroxidase</fullName>
    </submittedName>
</protein>
<comment type="cofactor">
    <cofactor evidence="1">
        <name>heme b</name>
        <dbReference type="ChEBI" id="CHEBI:60344"/>
    </cofactor>
</comment>
<dbReference type="OrthoDB" id="9781066at2"/>
<dbReference type="PANTHER" id="PTHR30521:SF5">
    <property type="entry name" value="BLR4509 PROTEIN"/>
    <property type="match status" value="1"/>
</dbReference>
<dbReference type="NCBIfam" id="TIGR01413">
    <property type="entry name" value="Dyp_perox_fam"/>
    <property type="match status" value="1"/>
</dbReference>
<dbReference type="AlphaFoldDB" id="A0A2W2AFU6"/>
<dbReference type="SUPFAM" id="SSF54909">
    <property type="entry name" value="Dimeric alpha+beta barrel"/>
    <property type="match status" value="1"/>
</dbReference>
<evidence type="ECO:0000256" key="2">
    <source>
        <dbReference type="ARBA" id="ARBA00022559"/>
    </source>
</evidence>
<keyword evidence="5" id="KW-0408">Iron</keyword>
<dbReference type="RefSeq" id="WP_110997223.1">
    <property type="nucleotide sequence ID" value="NZ_QKTW01000003.1"/>
</dbReference>
<name>A0A2W2AFU6_9BACT</name>